<evidence type="ECO:0000256" key="2">
    <source>
        <dbReference type="ARBA" id="ARBA00022603"/>
    </source>
</evidence>
<dbReference type="Proteomes" id="UP000675379">
    <property type="component" value="Unassembled WGS sequence"/>
</dbReference>
<evidence type="ECO:0000256" key="1">
    <source>
        <dbReference type="ARBA" id="ARBA00011975"/>
    </source>
</evidence>
<dbReference type="Gene3D" id="3.40.50.150">
    <property type="entry name" value="Vaccinia Virus protein VP39"/>
    <property type="match status" value="1"/>
</dbReference>
<gene>
    <name evidence="7" type="ORF">KCG48_10535</name>
</gene>
<organism evidence="7 8">
    <name type="scientific">Proteiniclasticum sediminis</name>
    <dbReference type="NCBI Taxonomy" id="2804028"/>
    <lineage>
        <taxon>Bacteria</taxon>
        <taxon>Bacillati</taxon>
        <taxon>Bacillota</taxon>
        <taxon>Clostridia</taxon>
        <taxon>Eubacteriales</taxon>
        <taxon>Clostridiaceae</taxon>
        <taxon>Proteiniclasticum</taxon>
    </lineage>
</organism>
<evidence type="ECO:0000256" key="4">
    <source>
        <dbReference type="ARBA" id="ARBA00022691"/>
    </source>
</evidence>
<keyword evidence="8" id="KW-1185">Reference proteome</keyword>
<protein>
    <recommendedName>
        <fullName evidence="1">DNA (cytosine-5-)-methyltransferase</fullName>
        <ecNumber evidence="1">2.1.1.37</ecNumber>
    </recommendedName>
</protein>
<dbReference type="Pfam" id="PF00145">
    <property type="entry name" value="DNA_methylase"/>
    <property type="match status" value="1"/>
</dbReference>
<dbReference type="RefSeq" id="WP_211802188.1">
    <property type="nucleotide sequence ID" value="NZ_JAGSCS010000014.1"/>
</dbReference>
<comment type="similarity">
    <text evidence="6">Belongs to the class I-like SAM-binding methyltransferase superfamily. C5-methyltransferase family.</text>
</comment>
<dbReference type="EMBL" id="JAGSCS010000014">
    <property type="protein sequence ID" value="MBR0576769.1"/>
    <property type="molecule type" value="Genomic_DNA"/>
</dbReference>
<evidence type="ECO:0000256" key="3">
    <source>
        <dbReference type="ARBA" id="ARBA00022679"/>
    </source>
</evidence>
<dbReference type="AlphaFoldDB" id="A0A941CSG8"/>
<dbReference type="PANTHER" id="PTHR10629:SF52">
    <property type="entry name" value="DNA (CYTOSINE-5)-METHYLTRANSFERASE 1"/>
    <property type="match status" value="1"/>
</dbReference>
<reference evidence="7" key="1">
    <citation type="submission" date="2021-04" db="EMBL/GenBank/DDBJ databases">
        <title>Proteiniclasticum sedimins sp. nov., an obligate anaerobic bacterium isolated from anaerobic sludge.</title>
        <authorList>
            <person name="Liu J."/>
        </authorList>
    </citation>
    <scope>NUCLEOTIDE SEQUENCE</scope>
    <source>
        <strain evidence="7">BAD-10</strain>
    </source>
</reference>
<dbReference type="GO" id="GO:0003886">
    <property type="term" value="F:DNA (cytosine-5-)-methyltransferase activity"/>
    <property type="evidence" value="ECO:0007669"/>
    <property type="project" value="UniProtKB-EC"/>
</dbReference>
<dbReference type="PANTHER" id="PTHR10629">
    <property type="entry name" value="CYTOSINE-SPECIFIC METHYLTRANSFERASE"/>
    <property type="match status" value="1"/>
</dbReference>
<keyword evidence="2 6" id="KW-0489">Methyltransferase</keyword>
<dbReference type="SUPFAM" id="SSF53335">
    <property type="entry name" value="S-adenosyl-L-methionine-dependent methyltransferases"/>
    <property type="match status" value="1"/>
</dbReference>
<evidence type="ECO:0000313" key="8">
    <source>
        <dbReference type="Proteomes" id="UP000675379"/>
    </source>
</evidence>
<dbReference type="InterPro" id="IPR050390">
    <property type="entry name" value="C5-Methyltransferase"/>
</dbReference>
<dbReference type="PRINTS" id="PR00105">
    <property type="entry name" value="C5METTRFRASE"/>
</dbReference>
<dbReference type="InterPro" id="IPR029063">
    <property type="entry name" value="SAM-dependent_MTases_sf"/>
</dbReference>
<dbReference type="InterPro" id="IPR001525">
    <property type="entry name" value="C5_MeTfrase"/>
</dbReference>
<dbReference type="EC" id="2.1.1.37" evidence="1"/>
<keyword evidence="5" id="KW-0680">Restriction system</keyword>
<dbReference type="GO" id="GO:0032259">
    <property type="term" value="P:methylation"/>
    <property type="evidence" value="ECO:0007669"/>
    <property type="project" value="UniProtKB-KW"/>
</dbReference>
<keyword evidence="4 6" id="KW-0949">S-adenosyl-L-methionine</keyword>
<keyword evidence="3 6" id="KW-0808">Transferase</keyword>
<dbReference type="GO" id="GO:0003677">
    <property type="term" value="F:DNA binding"/>
    <property type="evidence" value="ECO:0007669"/>
    <property type="project" value="TreeGrafter"/>
</dbReference>
<sequence length="435" mass="49121">MGLIVDNFAGGGGASTGIELAIGRSVDIAINHDEMAIRMHSLNHPTTKHYCEDVWAVDPLEATQGQTVDLAWFSPDCKHFSKAKGGKPVEKKIRGLAWVVLKWAGKVKPKVIMLENVEEFKTWGPIKGGRPVAKKKGETYRMWKSQLESLGYKVESRELKACDYGAPTTRNRLFIVARCDGRQIVWPEATHGPKDTLEVQAGLLKPYREAWEIIYWSIPEESIFERKKQLSENTMKRIARGLQKFVIDERDPYILEDKLPYIIRYNTETANRGARGQTLRDPISTLDTSNRFGLVTAFISRQFGTSTGHDLRQPLATTTAVNKSLLVKAFLLKYYGSIENNQSIKEPLHTITSKDRFGLVTVHGEDYIITDIRMRMLQPRELYNAQGFPESYIIEGMPKTEQVKKVGNSVCPAIPIALVEANLPELCKNTKREAK</sequence>
<dbReference type="PROSITE" id="PS51679">
    <property type="entry name" value="SAM_MT_C5"/>
    <property type="match status" value="1"/>
</dbReference>
<dbReference type="Gene3D" id="3.90.120.10">
    <property type="entry name" value="DNA Methylase, subunit A, domain 2"/>
    <property type="match status" value="1"/>
</dbReference>
<feature type="active site" evidence="6">
    <location>
        <position position="77"/>
    </location>
</feature>
<dbReference type="GO" id="GO:0044027">
    <property type="term" value="P:negative regulation of gene expression via chromosomal CpG island methylation"/>
    <property type="evidence" value="ECO:0007669"/>
    <property type="project" value="TreeGrafter"/>
</dbReference>
<dbReference type="GO" id="GO:0009307">
    <property type="term" value="P:DNA restriction-modification system"/>
    <property type="evidence" value="ECO:0007669"/>
    <property type="project" value="UniProtKB-KW"/>
</dbReference>
<comment type="caution">
    <text evidence="7">The sequence shown here is derived from an EMBL/GenBank/DDBJ whole genome shotgun (WGS) entry which is preliminary data.</text>
</comment>
<accession>A0A941CSG8</accession>
<name>A0A941CSG8_9CLOT</name>
<evidence type="ECO:0000313" key="7">
    <source>
        <dbReference type="EMBL" id="MBR0576769.1"/>
    </source>
</evidence>
<proteinExistence type="inferred from homology"/>
<evidence type="ECO:0000256" key="6">
    <source>
        <dbReference type="PROSITE-ProRule" id="PRU01016"/>
    </source>
</evidence>
<evidence type="ECO:0000256" key="5">
    <source>
        <dbReference type="ARBA" id="ARBA00022747"/>
    </source>
</evidence>